<dbReference type="Proteomes" id="UP001161257">
    <property type="component" value="Unassembled WGS sequence"/>
</dbReference>
<sequence>MRPADRFREHVRGVIDQEKAPGGEKKPAFSNFAEYLTEYVECALRNGSIYALDGVLNFLVIVLSEQDNGEYGRSFDVFFQDVSWFCYQLGMDSPSESLVKSRLISISNKSVRASDTGSATDEV</sequence>
<dbReference type="EMBL" id="BSKJ01000004">
    <property type="protein sequence ID" value="GLO35588.1"/>
    <property type="molecule type" value="Genomic_DNA"/>
</dbReference>
<reference evidence="1" key="1">
    <citation type="submission" date="2023-01" db="EMBL/GenBank/DDBJ databases">
        <title>Whole-genome sequence of Pseudomonas putida NBRC 14671.</title>
        <authorList>
            <person name="Morohoshi T."/>
            <person name="Someya N."/>
        </authorList>
    </citation>
    <scope>NUCLEOTIDE SEQUENCE</scope>
    <source>
        <strain evidence="1">NBRC 14671</strain>
    </source>
</reference>
<evidence type="ECO:0000313" key="2">
    <source>
        <dbReference type="Proteomes" id="UP001161257"/>
    </source>
</evidence>
<comment type="caution">
    <text evidence="1">The sequence shown here is derived from an EMBL/GenBank/DDBJ whole genome shotgun (WGS) entry which is preliminary data.</text>
</comment>
<gene>
    <name evidence="1" type="ORF">PPUN14671_24210</name>
</gene>
<proteinExistence type="predicted"/>
<protein>
    <submittedName>
        <fullName evidence="1">Uncharacterized protein</fullName>
    </submittedName>
</protein>
<evidence type="ECO:0000313" key="1">
    <source>
        <dbReference type="EMBL" id="GLO35588.1"/>
    </source>
</evidence>
<accession>A0AA37R9K7</accession>
<name>A0AA37R9K7_PSEPU</name>
<dbReference type="AlphaFoldDB" id="A0AA37R9K7"/>
<organism evidence="1 2">
    <name type="scientific">Pseudomonas putida</name>
    <name type="common">Arthrobacter siderocapsulatus</name>
    <dbReference type="NCBI Taxonomy" id="303"/>
    <lineage>
        <taxon>Bacteria</taxon>
        <taxon>Pseudomonadati</taxon>
        <taxon>Pseudomonadota</taxon>
        <taxon>Gammaproteobacteria</taxon>
        <taxon>Pseudomonadales</taxon>
        <taxon>Pseudomonadaceae</taxon>
        <taxon>Pseudomonas</taxon>
    </lineage>
</organism>